<dbReference type="Proteomes" id="UP000314294">
    <property type="component" value="Unassembled WGS sequence"/>
</dbReference>
<sequence length="81" mass="8759">MAPAAHSWGAPVRSGVCELTNEAPKASAAGLAMGRIHSHGHTATFNFEFWQCSEQKDVLLSFDPQVSSAILPMRHIHLMAC</sequence>
<evidence type="ECO:0000313" key="1">
    <source>
        <dbReference type="EMBL" id="TNN83724.1"/>
    </source>
</evidence>
<gene>
    <name evidence="1" type="ORF">EYF80_005900</name>
</gene>
<reference evidence="1 2" key="1">
    <citation type="submission" date="2019-03" db="EMBL/GenBank/DDBJ databases">
        <title>First draft genome of Liparis tanakae, snailfish: a comprehensive survey of snailfish specific genes.</title>
        <authorList>
            <person name="Kim W."/>
            <person name="Song I."/>
            <person name="Jeong J.-H."/>
            <person name="Kim D."/>
            <person name="Kim S."/>
            <person name="Ryu S."/>
            <person name="Song J.Y."/>
            <person name="Lee S.K."/>
        </authorList>
    </citation>
    <scope>NUCLEOTIDE SEQUENCE [LARGE SCALE GENOMIC DNA]</scope>
    <source>
        <tissue evidence="1">Muscle</tissue>
    </source>
</reference>
<dbReference type="EMBL" id="SRLO01000031">
    <property type="protein sequence ID" value="TNN83724.1"/>
    <property type="molecule type" value="Genomic_DNA"/>
</dbReference>
<evidence type="ECO:0000313" key="2">
    <source>
        <dbReference type="Proteomes" id="UP000314294"/>
    </source>
</evidence>
<keyword evidence="2" id="KW-1185">Reference proteome</keyword>
<protein>
    <submittedName>
        <fullName evidence="1">Uncharacterized protein</fullName>
    </submittedName>
</protein>
<dbReference type="AlphaFoldDB" id="A0A4Z2J1N4"/>
<name>A0A4Z2J1N4_9TELE</name>
<proteinExistence type="predicted"/>
<accession>A0A4Z2J1N4</accession>
<comment type="caution">
    <text evidence="1">The sequence shown here is derived from an EMBL/GenBank/DDBJ whole genome shotgun (WGS) entry which is preliminary data.</text>
</comment>
<organism evidence="1 2">
    <name type="scientific">Liparis tanakae</name>
    <name type="common">Tanaka's snailfish</name>
    <dbReference type="NCBI Taxonomy" id="230148"/>
    <lineage>
        <taxon>Eukaryota</taxon>
        <taxon>Metazoa</taxon>
        <taxon>Chordata</taxon>
        <taxon>Craniata</taxon>
        <taxon>Vertebrata</taxon>
        <taxon>Euteleostomi</taxon>
        <taxon>Actinopterygii</taxon>
        <taxon>Neopterygii</taxon>
        <taxon>Teleostei</taxon>
        <taxon>Neoteleostei</taxon>
        <taxon>Acanthomorphata</taxon>
        <taxon>Eupercaria</taxon>
        <taxon>Perciformes</taxon>
        <taxon>Cottioidei</taxon>
        <taxon>Cottales</taxon>
        <taxon>Liparidae</taxon>
        <taxon>Liparis</taxon>
    </lineage>
</organism>